<evidence type="ECO:0000256" key="2">
    <source>
        <dbReference type="ARBA" id="ARBA00023315"/>
    </source>
</evidence>
<reference evidence="5 6" key="1">
    <citation type="submission" date="2024-07" db="EMBL/GenBank/DDBJ databases">
        <authorList>
            <person name="Lee S."/>
            <person name="Kang M."/>
        </authorList>
    </citation>
    <scope>NUCLEOTIDE SEQUENCE [LARGE SCALE GENOMIC DNA]</scope>
    <source>
        <strain evidence="5 6">DS6</strain>
    </source>
</reference>
<dbReference type="InterPro" id="IPR051531">
    <property type="entry name" value="N-acetyltransferase"/>
</dbReference>
<keyword evidence="6" id="KW-1185">Reference proteome</keyword>
<dbReference type="EC" id="2.3.-.-" evidence="5"/>
<evidence type="ECO:0000259" key="4">
    <source>
        <dbReference type="PROSITE" id="PS51186"/>
    </source>
</evidence>
<evidence type="ECO:0000256" key="3">
    <source>
        <dbReference type="ARBA" id="ARBA00038502"/>
    </source>
</evidence>
<dbReference type="InterPro" id="IPR000182">
    <property type="entry name" value="GNAT_dom"/>
</dbReference>
<accession>A0ABV3SZR1</accession>
<evidence type="ECO:0000256" key="1">
    <source>
        <dbReference type="ARBA" id="ARBA00022679"/>
    </source>
</evidence>
<dbReference type="Gene3D" id="3.40.630.30">
    <property type="match status" value="1"/>
</dbReference>
<dbReference type="SUPFAM" id="SSF55729">
    <property type="entry name" value="Acyl-CoA N-acyltransferases (Nat)"/>
    <property type="match status" value="1"/>
</dbReference>
<keyword evidence="1 5" id="KW-0808">Transferase</keyword>
<gene>
    <name evidence="5" type="ORF">AB3X52_10455</name>
</gene>
<dbReference type="EMBL" id="JBFPJR010000015">
    <property type="protein sequence ID" value="MEX0428040.1"/>
    <property type="molecule type" value="Genomic_DNA"/>
</dbReference>
<evidence type="ECO:0000313" key="6">
    <source>
        <dbReference type="Proteomes" id="UP001556631"/>
    </source>
</evidence>
<comment type="caution">
    <text evidence="5">The sequence shown here is derived from an EMBL/GenBank/DDBJ whole genome shotgun (WGS) entry which is preliminary data.</text>
</comment>
<evidence type="ECO:0000313" key="5">
    <source>
        <dbReference type="EMBL" id="MEX0428040.1"/>
    </source>
</evidence>
<name>A0ABV3SZR1_9ACTN</name>
<feature type="domain" description="N-acetyltransferase" evidence="4">
    <location>
        <begin position="1"/>
        <end position="174"/>
    </location>
</feature>
<proteinExistence type="inferred from homology"/>
<dbReference type="PROSITE" id="PS51186">
    <property type="entry name" value="GNAT"/>
    <property type="match status" value="1"/>
</dbReference>
<organism evidence="5 6">
    <name type="scientific">Nocardioides eburneus</name>
    <dbReference type="NCBI Taxonomy" id="3231482"/>
    <lineage>
        <taxon>Bacteria</taxon>
        <taxon>Bacillati</taxon>
        <taxon>Actinomycetota</taxon>
        <taxon>Actinomycetes</taxon>
        <taxon>Propionibacteriales</taxon>
        <taxon>Nocardioidaceae</taxon>
        <taxon>Nocardioides</taxon>
    </lineage>
</organism>
<dbReference type="Pfam" id="PF13302">
    <property type="entry name" value="Acetyltransf_3"/>
    <property type="match status" value="1"/>
</dbReference>
<dbReference type="PANTHER" id="PTHR43792">
    <property type="entry name" value="GNAT FAMILY, PUTATIVE (AFU_ORTHOLOGUE AFUA_3G00765)-RELATED-RELATED"/>
    <property type="match status" value="1"/>
</dbReference>
<protein>
    <submittedName>
        <fullName evidence="5">GNAT family N-acetyltransferase</fullName>
        <ecNumber evidence="5">2.3.-.-</ecNumber>
    </submittedName>
</protein>
<dbReference type="RefSeq" id="WP_367993980.1">
    <property type="nucleotide sequence ID" value="NZ_JBFPJR010000015.1"/>
</dbReference>
<dbReference type="InterPro" id="IPR016181">
    <property type="entry name" value="Acyl_CoA_acyltransferase"/>
</dbReference>
<keyword evidence="2 5" id="KW-0012">Acyltransferase</keyword>
<sequence length="186" mass="20740">MTVRPLTRTDAHAWAEARRRSAAWLHPWDATVPPGVTARPSSFPVLVRRLRRQARAGLTYPFAIEVLDDGVGRFAGQVTVNNIVRGSAQFASIGYWIDQKYAGRGITPLAVAMVIDHCFTTAGLHRVEICIRPENSNSLRVVEKLGINEIGYAPRFLHIDGAWRDHRIFAITVEECPEGMVARLGR</sequence>
<dbReference type="PANTHER" id="PTHR43792:SF8">
    <property type="entry name" value="[RIBOSOMAL PROTEIN US5]-ALANINE N-ACETYLTRANSFERASE"/>
    <property type="match status" value="1"/>
</dbReference>
<dbReference type="GO" id="GO:0016746">
    <property type="term" value="F:acyltransferase activity"/>
    <property type="evidence" value="ECO:0007669"/>
    <property type="project" value="UniProtKB-KW"/>
</dbReference>
<comment type="similarity">
    <text evidence="3">Belongs to the acetyltransferase family. RimJ subfamily.</text>
</comment>
<dbReference type="Proteomes" id="UP001556631">
    <property type="component" value="Unassembled WGS sequence"/>
</dbReference>